<keyword evidence="2" id="KW-0548">Nucleotidyltransferase</keyword>
<dbReference type="EMBL" id="JBICRM010000015">
    <property type="protein sequence ID" value="MFG1706476.1"/>
    <property type="molecule type" value="Genomic_DNA"/>
</dbReference>
<evidence type="ECO:0000256" key="9">
    <source>
        <dbReference type="ARBA" id="ARBA00044145"/>
    </source>
</evidence>
<comment type="caution">
    <text evidence="13">The sequence shown here is derived from an EMBL/GenBank/DDBJ whole genome shotgun (WGS) entry which is preliminary data.</text>
</comment>
<dbReference type="CDD" id="cd05400">
    <property type="entry name" value="NT_2-5OAS_ClassI-CCAase"/>
    <property type="match status" value="1"/>
</dbReference>
<evidence type="ECO:0000256" key="11">
    <source>
        <dbReference type="SAM" id="MobiDB-lite"/>
    </source>
</evidence>
<keyword evidence="4" id="KW-0547">Nucleotide-binding</keyword>
<keyword evidence="6" id="KW-0460">Magnesium</keyword>
<proteinExistence type="predicted"/>
<dbReference type="InterPro" id="IPR048445">
    <property type="entry name" value="DncV-like_NTFase"/>
</dbReference>
<keyword evidence="3" id="KW-0479">Metal-binding</keyword>
<name>A0ABW7AGN0_9ACTN</name>
<gene>
    <name evidence="13" type="ORF">ACFLIM_25105</name>
</gene>
<evidence type="ECO:0000256" key="10">
    <source>
        <dbReference type="ARBA" id="ARBA00048304"/>
    </source>
</evidence>
<reference evidence="13 14" key="1">
    <citation type="submission" date="2024-10" db="EMBL/GenBank/DDBJ databases">
        <authorList>
            <person name="Topkara A.R."/>
            <person name="Saygin H."/>
        </authorList>
    </citation>
    <scope>NUCLEOTIDE SEQUENCE [LARGE SCALE GENOMIC DNA]</scope>
    <source>
        <strain evidence="13 14">M3C6</strain>
    </source>
</reference>
<evidence type="ECO:0000256" key="1">
    <source>
        <dbReference type="ARBA" id="ARBA00022679"/>
    </source>
</evidence>
<evidence type="ECO:0000313" key="14">
    <source>
        <dbReference type="Proteomes" id="UP001603978"/>
    </source>
</evidence>
<evidence type="ECO:0000313" key="13">
    <source>
        <dbReference type="EMBL" id="MFG1706476.1"/>
    </source>
</evidence>
<feature type="region of interest" description="Disordered" evidence="11">
    <location>
        <begin position="367"/>
        <end position="390"/>
    </location>
</feature>
<keyword evidence="1" id="KW-0808">Transferase</keyword>
<keyword evidence="5" id="KW-0067">ATP-binding</keyword>
<comment type="catalytic activity">
    <reaction evidence="10">
        <text>GTP + ATP = 3',3'-cGAMP + 2 diphosphate</text>
        <dbReference type="Rhea" id="RHEA:35647"/>
        <dbReference type="ChEBI" id="CHEBI:30616"/>
        <dbReference type="ChEBI" id="CHEBI:33019"/>
        <dbReference type="ChEBI" id="CHEBI:37565"/>
        <dbReference type="ChEBI" id="CHEBI:71501"/>
    </reaction>
    <physiologicalReaction direction="left-to-right" evidence="10">
        <dbReference type="Rhea" id="RHEA:35648"/>
    </physiologicalReaction>
</comment>
<keyword evidence="7" id="KW-0546">Nucleotide metabolism</keyword>
<feature type="domain" description="Cyclic GMP-AMP synthase DncV-like nucleotidyltransferase" evidence="12">
    <location>
        <begin position="59"/>
        <end position="145"/>
    </location>
</feature>
<evidence type="ECO:0000259" key="12">
    <source>
        <dbReference type="Pfam" id="PF21654"/>
    </source>
</evidence>
<sequence length="390" mass="44167">MDALIKAPNLDTLSGMLSDLINGAVELLDISPHLHETAVERYEEVGAWLADNGGTDWKIYPQGSFLLGTVVRPFRLTGEYDIDLVCWLPLAKESTTQQELKDRVGGHLTAYRRWKVRQGHADSPLNIESSRRCWQLGYYGFHLDVLPSIADIERPPTGILLTDKNLRAWQRSNPRGYAAWFQDQARPRRVIEAKGHPGVADVPAWQTRNTLQRVVQVLKWHTMLMFEDDPDNRPPSILVTTLAAHAYQSDIDLFTALRNVLDGMPHFITKPGGTWWVPNPAHQGENFTDKWNEYPERRVAFYRWFDEIRRLVDGLAAMEGKGYRDVFARITESFDRAPMHASVQRVAARLGSHSSDLRLDRTGALSASATATGPHTGRHTFYGQHPAPRS</sequence>
<evidence type="ECO:0000256" key="5">
    <source>
        <dbReference type="ARBA" id="ARBA00022840"/>
    </source>
</evidence>
<evidence type="ECO:0000256" key="6">
    <source>
        <dbReference type="ARBA" id="ARBA00022842"/>
    </source>
</evidence>
<evidence type="ECO:0000256" key="7">
    <source>
        <dbReference type="ARBA" id="ARBA00023080"/>
    </source>
</evidence>
<keyword evidence="8" id="KW-0051">Antiviral defense</keyword>
<protein>
    <recommendedName>
        <fullName evidence="9">Cyclic GMP-AMP synthase</fullName>
    </recommendedName>
</protein>
<dbReference type="Proteomes" id="UP001603978">
    <property type="component" value="Unassembled WGS sequence"/>
</dbReference>
<evidence type="ECO:0000256" key="4">
    <source>
        <dbReference type="ARBA" id="ARBA00022741"/>
    </source>
</evidence>
<evidence type="ECO:0000256" key="3">
    <source>
        <dbReference type="ARBA" id="ARBA00022723"/>
    </source>
</evidence>
<dbReference type="InterPro" id="IPR006116">
    <property type="entry name" value="NT_2-5OAS_ClassI-CCAase"/>
</dbReference>
<dbReference type="Pfam" id="PF21654">
    <property type="entry name" value="DncV-like_NTFase"/>
    <property type="match status" value="1"/>
</dbReference>
<accession>A0ABW7AGN0</accession>
<keyword evidence="14" id="KW-1185">Reference proteome</keyword>
<dbReference type="RefSeq" id="WP_393169355.1">
    <property type="nucleotide sequence ID" value="NZ_JBICRM010000015.1"/>
</dbReference>
<organism evidence="13 14">
    <name type="scientific">Nonomuraea marmarensis</name>
    <dbReference type="NCBI Taxonomy" id="3351344"/>
    <lineage>
        <taxon>Bacteria</taxon>
        <taxon>Bacillati</taxon>
        <taxon>Actinomycetota</taxon>
        <taxon>Actinomycetes</taxon>
        <taxon>Streptosporangiales</taxon>
        <taxon>Streptosporangiaceae</taxon>
        <taxon>Nonomuraea</taxon>
    </lineage>
</organism>
<evidence type="ECO:0000256" key="2">
    <source>
        <dbReference type="ARBA" id="ARBA00022695"/>
    </source>
</evidence>
<evidence type="ECO:0000256" key="8">
    <source>
        <dbReference type="ARBA" id="ARBA00023118"/>
    </source>
</evidence>